<organism evidence="1 2">
    <name type="scientific">Candidatus Roizmanbacteria bacterium RIFOXYA1_FULL_41_12</name>
    <dbReference type="NCBI Taxonomy" id="1802082"/>
    <lineage>
        <taxon>Bacteria</taxon>
        <taxon>Candidatus Roizmaniibacteriota</taxon>
    </lineage>
</organism>
<name>A0A1F7KAS4_9BACT</name>
<evidence type="ECO:0000313" key="1">
    <source>
        <dbReference type="EMBL" id="OGK64952.1"/>
    </source>
</evidence>
<sequence length="154" mass="18162">MIISLREVDVIGFLGLNKIMKPGEIDELLEGLNKEIWFRLFHQELPKILNQKEFNQLVKKHELASNLDSITAEIEQKWPHFNFRLIINKIATQVKKEFVLNYLTKLSQDYASNADLQKLITQIKTFFEKKELNQKKLDQFQQQLYRLVISAASD</sequence>
<proteinExistence type="predicted"/>
<gene>
    <name evidence="1" type="ORF">A2209_04650</name>
</gene>
<reference evidence="1 2" key="1">
    <citation type="journal article" date="2016" name="Nat. Commun.">
        <title>Thousands of microbial genomes shed light on interconnected biogeochemical processes in an aquifer system.</title>
        <authorList>
            <person name="Anantharaman K."/>
            <person name="Brown C.T."/>
            <person name="Hug L.A."/>
            <person name="Sharon I."/>
            <person name="Castelle C.J."/>
            <person name="Probst A.J."/>
            <person name="Thomas B.C."/>
            <person name="Singh A."/>
            <person name="Wilkins M.J."/>
            <person name="Karaoz U."/>
            <person name="Brodie E.L."/>
            <person name="Williams K.H."/>
            <person name="Hubbard S.S."/>
            <person name="Banfield J.F."/>
        </authorList>
    </citation>
    <scope>NUCLEOTIDE SEQUENCE [LARGE SCALE GENOMIC DNA]</scope>
</reference>
<comment type="caution">
    <text evidence="1">The sequence shown here is derived from an EMBL/GenBank/DDBJ whole genome shotgun (WGS) entry which is preliminary data.</text>
</comment>
<dbReference type="EMBL" id="MGBG01000013">
    <property type="protein sequence ID" value="OGK64952.1"/>
    <property type="molecule type" value="Genomic_DNA"/>
</dbReference>
<evidence type="ECO:0000313" key="2">
    <source>
        <dbReference type="Proteomes" id="UP000178450"/>
    </source>
</evidence>
<dbReference type="AlphaFoldDB" id="A0A1F7KAS4"/>
<dbReference type="Proteomes" id="UP000178450">
    <property type="component" value="Unassembled WGS sequence"/>
</dbReference>
<accession>A0A1F7KAS4</accession>
<protein>
    <submittedName>
        <fullName evidence="1">Uncharacterized protein</fullName>
    </submittedName>
</protein>